<comment type="caution">
    <text evidence="2">The sequence shown here is derived from an EMBL/GenBank/DDBJ whole genome shotgun (WGS) entry which is preliminary data.</text>
</comment>
<reference evidence="2 3" key="1">
    <citation type="submission" date="2017-06" db="EMBL/GenBank/DDBJ databases">
        <title>Comparative genomic analysis of Ambrosia Fusariam Clade fungi.</title>
        <authorList>
            <person name="Stajich J.E."/>
            <person name="Carrillo J."/>
            <person name="Kijimoto T."/>
            <person name="Eskalen A."/>
            <person name="O'Donnell K."/>
            <person name="Kasson M."/>
        </authorList>
    </citation>
    <scope>NUCLEOTIDE SEQUENCE [LARGE SCALE GENOMIC DNA]</scope>
    <source>
        <strain evidence="2">UCR3666</strain>
    </source>
</reference>
<dbReference type="Pfam" id="PF26639">
    <property type="entry name" value="Het-6_barrel"/>
    <property type="match status" value="1"/>
</dbReference>
<protein>
    <recommendedName>
        <fullName evidence="1">Heterokaryon incompatibility domain-containing protein</fullName>
    </recommendedName>
</protein>
<evidence type="ECO:0000313" key="2">
    <source>
        <dbReference type="EMBL" id="RMJ13945.1"/>
    </source>
</evidence>
<keyword evidence="3" id="KW-1185">Reference proteome</keyword>
<proteinExistence type="predicted"/>
<dbReference type="STRING" id="2010991.A0A3M2S9V1"/>
<dbReference type="Proteomes" id="UP000277212">
    <property type="component" value="Unassembled WGS sequence"/>
</dbReference>
<name>A0A3M2S9V1_9HYPO</name>
<gene>
    <name evidence="2" type="ORF">CDV36_006371</name>
</gene>
<sequence>MSSFSYEPLTSPDEIRVLDLLPGPGPISCRIRNVRLSDKPHYEALSYCWGTATGQKNISVNGHDFPVGPNLYSALKNLRGTSQPRCMWIDAICINQKDNDEKNVQVPLMREIYETCQRAVIWLGTSNFLTRRAFRVLKVLLEYSHAWPLGFTRVSVDCWRHAEYNLGQTTGRTAASDRRLNENRFWDRIYDALAFEYLWKRQWFSRVWILQEATVSPDAIVKCGEDEISWTHLTDYWSWNSKADIIPTHAEAPFVNRVSWKRDIAMDLFIAFALNEASSATNPRDKIYGVLAFVRKKDYINITVDYSKDAADVYLDFTTAVLKARPDLNVLVRSRGIRPNSKINLPSWSLDWEHDQMQQWWSWTYSGHNHRASIPSPARATQDSKGDVQFIENDKVLGLLGAEVDEVVAVGLGMPDADEWAWTQTFRAYLTWREVSQLDSPGVYEPTGQPRREMFWRTMKWFDLYNPVRVEKENEAFDAFDNRVVRLTSFLPKRLFGNQVGAALLTIWDTLLSIGATVRIYTTDPSWLFDANAGWGRAMFRTSKGYVGLGSPKLQPGDKIFLVNGCKAPMAFRPSGSRWKVVGETYVHGIMSGEAFDGSKCERIWVE</sequence>
<accession>A0A3M2S9V1</accession>
<feature type="domain" description="Heterokaryon incompatibility" evidence="1">
    <location>
        <begin position="42"/>
        <end position="212"/>
    </location>
</feature>
<dbReference type="InterPro" id="IPR052895">
    <property type="entry name" value="HetReg/Transcr_Mod"/>
</dbReference>
<dbReference type="EMBL" id="NKUJ01000096">
    <property type="protein sequence ID" value="RMJ13945.1"/>
    <property type="molecule type" value="Genomic_DNA"/>
</dbReference>
<dbReference type="OrthoDB" id="2157530at2759"/>
<dbReference type="AlphaFoldDB" id="A0A3M2S9V1"/>
<dbReference type="PANTHER" id="PTHR24148">
    <property type="entry name" value="ANKYRIN REPEAT DOMAIN-CONTAINING PROTEIN 39 HOMOLOG-RELATED"/>
    <property type="match status" value="1"/>
</dbReference>
<dbReference type="PANTHER" id="PTHR24148:SF64">
    <property type="entry name" value="HETEROKARYON INCOMPATIBILITY DOMAIN-CONTAINING PROTEIN"/>
    <property type="match status" value="1"/>
</dbReference>
<dbReference type="Pfam" id="PF06985">
    <property type="entry name" value="HET"/>
    <property type="match status" value="1"/>
</dbReference>
<organism evidence="2 3">
    <name type="scientific">Fusarium kuroshium</name>
    <dbReference type="NCBI Taxonomy" id="2010991"/>
    <lineage>
        <taxon>Eukaryota</taxon>
        <taxon>Fungi</taxon>
        <taxon>Dikarya</taxon>
        <taxon>Ascomycota</taxon>
        <taxon>Pezizomycotina</taxon>
        <taxon>Sordariomycetes</taxon>
        <taxon>Hypocreomycetidae</taxon>
        <taxon>Hypocreales</taxon>
        <taxon>Nectriaceae</taxon>
        <taxon>Fusarium</taxon>
        <taxon>Fusarium solani species complex</taxon>
    </lineage>
</organism>
<evidence type="ECO:0000259" key="1">
    <source>
        <dbReference type="Pfam" id="PF06985"/>
    </source>
</evidence>
<dbReference type="InterPro" id="IPR010730">
    <property type="entry name" value="HET"/>
</dbReference>
<evidence type="ECO:0000313" key="3">
    <source>
        <dbReference type="Proteomes" id="UP000277212"/>
    </source>
</evidence>